<protein>
    <submittedName>
        <fullName evidence="10">TonB-dependent receptor</fullName>
    </submittedName>
</protein>
<keyword evidence="5" id="KW-0472">Membrane</keyword>
<evidence type="ECO:0000313" key="11">
    <source>
        <dbReference type="Proteomes" id="UP000460135"/>
    </source>
</evidence>
<dbReference type="InterPro" id="IPR008969">
    <property type="entry name" value="CarboxyPept-like_regulatory"/>
</dbReference>
<dbReference type="Gene3D" id="2.60.40.1120">
    <property type="entry name" value="Carboxypeptidase-like, regulatory domain"/>
    <property type="match status" value="1"/>
</dbReference>
<dbReference type="AlphaFoldDB" id="A0A6N3VBT2"/>
<dbReference type="Gene3D" id="2.40.170.20">
    <property type="entry name" value="TonB-dependent receptor, beta-barrel domain"/>
    <property type="match status" value="1"/>
</dbReference>
<dbReference type="GO" id="GO:0009279">
    <property type="term" value="C:cell outer membrane"/>
    <property type="evidence" value="ECO:0007669"/>
    <property type="project" value="UniProtKB-SubCell"/>
</dbReference>
<dbReference type="SUPFAM" id="SSF56935">
    <property type="entry name" value="Porins"/>
    <property type="match status" value="1"/>
</dbReference>
<keyword evidence="6" id="KW-0998">Cell outer membrane</keyword>
<keyword evidence="10" id="KW-0675">Receptor</keyword>
<dbReference type="PANTHER" id="PTHR30069:SF46">
    <property type="entry name" value="OAR PROTEIN"/>
    <property type="match status" value="1"/>
</dbReference>
<reference evidence="10 11" key="1">
    <citation type="journal article" date="2019" name="Nat. Med.">
        <title>A library of human gut bacterial isolates paired with longitudinal multiomics data enables mechanistic microbiome research.</title>
        <authorList>
            <person name="Poyet M."/>
            <person name="Groussin M."/>
            <person name="Gibbons S.M."/>
            <person name="Avila-Pacheco J."/>
            <person name="Jiang X."/>
            <person name="Kearney S.M."/>
            <person name="Perrotta A.R."/>
            <person name="Berdy B."/>
            <person name="Zhao S."/>
            <person name="Lieberman T.D."/>
            <person name="Swanson P.K."/>
            <person name="Smith M."/>
            <person name="Roesemann S."/>
            <person name="Alexander J.E."/>
            <person name="Rich S.A."/>
            <person name="Livny J."/>
            <person name="Vlamakis H."/>
            <person name="Clish C."/>
            <person name="Bullock K."/>
            <person name="Deik A."/>
            <person name="Scott J."/>
            <person name="Pierce K.A."/>
            <person name="Xavier R.J."/>
            <person name="Alm E.J."/>
        </authorList>
    </citation>
    <scope>NUCLEOTIDE SEQUENCE [LARGE SCALE GENOMIC DNA]</scope>
    <source>
        <strain evidence="10 11">BIOML-A183</strain>
    </source>
</reference>
<dbReference type="GO" id="GO:0044718">
    <property type="term" value="P:siderophore transmembrane transport"/>
    <property type="evidence" value="ECO:0007669"/>
    <property type="project" value="TreeGrafter"/>
</dbReference>
<keyword evidence="4" id="KW-0812">Transmembrane</keyword>
<dbReference type="InterPro" id="IPR039426">
    <property type="entry name" value="TonB-dep_rcpt-like"/>
</dbReference>
<feature type="signal peptide" evidence="8">
    <location>
        <begin position="1"/>
        <end position="22"/>
    </location>
</feature>
<evidence type="ECO:0000256" key="4">
    <source>
        <dbReference type="ARBA" id="ARBA00022692"/>
    </source>
</evidence>
<comment type="caution">
    <text evidence="10">The sequence shown here is derived from an EMBL/GenBank/DDBJ whole genome shotgun (WGS) entry which is preliminary data.</text>
</comment>
<dbReference type="Proteomes" id="UP000460135">
    <property type="component" value="Unassembled WGS sequence"/>
</dbReference>
<dbReference type="PANTHER" id="PTHR30069">
    <property type="entry name" value="TONB-DEPENDENT OUTER MEMBRANE RECEPTOR"/>
    <property type="match status" value="1"/>
</dbReference>
<dbReference type="Pfam" id="PF13620">
    <property type="entry name" value="CarboxypepD_reg"/>
    <property type="match status" value="1"/>
</dbReference>
<accession>A0A6N3VBT2</accession>
<proteinExistence type="predicted"/>
<feature type="chain" id="PRO_5027056288" evidence="8">
    <location>
        <begin position="23"/>
        <end position="1117"/>
    </location>
</feature>
<gene>
    <name evidence="10" type="ORF">F3F51_10955</name>
</gene>
<dbReference type="GO" id="GO:0015344">
    <property type="term" value="F:siderophore uptake transmembrane transporter activity"/>
    <property type="evidence" value="ECO:0007669"/>
    <property type="project" value="TreeGrafter"/>
</dbReference>
<evidence type="ECO:0000256" key="5">
    <source>
        <dbReference type="ARBA" id="ARBA00023136"/>
    </source>
</evidence>
<keyword evidence="3" id="KW-1134">Transmembrane beta strand</keyword>
<evidence type="ECO:0000256" key="7">
    <source>
        <dbReference type="SAM" id="MobiDB-lite"/>
    </source>
</evidence>
<dbReference type="SUPFAM" id="SSF49464">
    <property type="entry name" value="Carboxypeptidase regulatory domain-like"/>
    <property type="match status" value="1"/>
</dbReference>
<evidence type="ECO:0000256" key="3">
    <source>
        <dbReference type="ARBA" id="ARBA00022452"/>
    </source>
</evidence>
<dbReference type="InterPro" id="IPR057601">
    <property type="entry name" value="Oar-like_b-barrel"/>
</dbReference>
<keyword evidence="2" id="KW-0813">Transport</keyword>
<dbReference type="EMBL" id="VWLX01000007">
    <property type="protein sequence ID" value="KAA3805344.1"/>
    <property type="molecule type" value="Genomic_DNA"/>
</dbReference>
<feature type="domain" description="TonB-dependent transporter Oar-like beta-barrel" evidence="9">
    <location>
        <begin position="237"/>
        <end position="1060"/>
    </location>
</feature>
<sequence>MLKRMRSFLVLVMLFIAVTMSAQVTTATMSGKVTAQDEPIIGATVVAVHEPSGTRYGTVTNVSGQFNLQGMRTGGPYKVEISYVGYQTAIYKGINLLLGENYVLNVSLKESSELLDEVVVTASKESNMKSDRAGAIMNANRDMINSTPTISRSISDIMRLSPQGADVGNGFAVGGGNYRQSFVTVDGAAFNNTFGLGGNLPANGSPISLDALEQVTVAVTPFDVRQSGFTGGAINAVTRSGDNQFRGTVYGYFNNENLRGDRVEDYKLTRSKSQYYTYGASFGGPIIKDKLFFFVNGEYEDNVTAGSSYQPRTSLDQEYTGNVRRPVENTIVDGNETWVGLNDMRQYLKEKYNYDPGRYNNYSVNTPAYRIMARLDWNANLNNKLSLRFTKTHTKDSNFPSSSTSPLSADDIYPGDTGLGIPKGKDSGRSTKYSMSFENSNYYQVRDFTSVAGEWNSRFANGAMNNMLRFAYSYQNEPREYDGNPFPTVDILKDGASYAGFGMDVFTQGNLRKTSVYTVTDEFNWNVGINKFMAGFQYEHTKATNGYMQAGGGYYVYSSWDDFVNGKKPAAFGITHSNAADLSQFYAEMKFQQFSLYLQDEIALSENLKVTGGLRFELPIYPSLKNNYNEDFAKLDFGGTRYSTDQLPDAKLSVSPRVGFNWDLTGERKYVLRGGTGLFVGRLPFVWLVSAVGNSNVGQTQYFYNKVDANTGKQPDFHTNVNDILKDLYDGKFTPNEVVAPQSPTIIDTNLKMPSTWKTSLAFDMKLPGDIDFTVEGIYSRDYNPVVVSNTGYKPSETTVTLAPGDVRNTYTMYSDATWRNKYQNVYLLENWKKGAYYYSISAQLRKNFDFGLDVSFAYTHSKARSYSDGIGDQVTSAYKTNTYSVNGINEHELGYGTYVAPDRVLATIGYRKEYGKHFATSVSLLYEGMQMGFAGSYSYSRYSYTFGGNVVGDYGANNLLYVPATREELDSWNFVDSKDKSGNVTYAAKDQKDDFWNYINQDSYLKSRKGKYTERGGAKMPWHHQIDFKLNQDFFLNVNGKKNILQVGVDIKNLPNLLNNSWGVYKQVNNTSLLNYKNGEFTMNKNGSNVLTDTYRTYQSFRSTYSVQFSVRYIFN</sequence>
<evidence type="ECO:0000256" key="2">
    <source>
        <dbReference type="ARBA" id="ARBA00022448"/>
    </source>
</evidence>
<evidence type="ECO:0000256" key="8">
    <source>
        <dbReference type="SAM" id="SignalP"/>
    </source>
</evidence>
<comment type="subcellular location">
    <subcellularLocation>
        <location evidence="1">Cell outer membrane</location>
        <topology evidence="1">Multi-pass membrane protein</topology>
    </subcellularLocation>
</comment>
<name>A0A6N3VBT2_BACOV</name>
<dbReference type="InterPro" id="IPR036942">
    <property type="entry name" value="Beta-barrel_TonB_sf"/>
</dbReference>
<dbReference type="Pfam" id="PF25183">
    <property type="entry name" value="OMP_b-brl_4"/>
    <property type="match status" value="1"/>
</dbReference>
<organism evidence="10 11">
    <name type="scientific">Bacteroides ovatus</name>
    <dbReference type="NCBI Taxonomy" id="28116"/>
    <lineage>
        <taxon>Bacteria</taxon>
        <taxon>Pseudomonadati</taxon>
        <taxon>Bacteroidota</taxon>
        <taxon>Bacteroidia</taxon>
        <taxon>Bacteroidales</taxon>
        <taxon>Bacteroidaceae</taxon>
        <taxon>Bacteroides</taxon>
    </lineage>
</organism>
<dbReference type="Gene3D" id="2.170.130.10">
    <property type="entry name" value="TonB-dependent receptor, plug domain"/>
    <property type="match status" value="1"/>
</dbReference>
<evidence type="ECO:0000259" key="9">
    <source>
        <dbReference type="Pfam" id="PF25183"/>
    </source>
</evidence>
<evidence type="ECO:0000256" key="1">
    <source>
        <dbReference type="ARBA" id="ARBA00004571"/>
    </source>
</evidence>
<feature type="compositionally biased region" description="Low complexity" evidence="7">
    <location>
        <begin position="397"/>
        <end position="408"/>
    </location>
</feature>
<evidence type="ECO:0000256" key="6">
    <source>
        <dbReference type="ARBA" id="ARBA00023237"/>
    </source>
</evidence>
<evidence type="ECO:0000313" key="10">
    <source>
        <dbReference type="EMBL" id="KAA3805344.1"/>
    </source>
</evidence>
<feature type="region of interest" description="Disordered" evidence="7">
    <location>
        <begin position="393"/>
        <end position="430"/>
    </location>
</feature>
<dbReference type="InterPro" id="IPR037066">
    <property type="entry name" value="Plug_dom_sf"/>
</dbReference>
<keyword evidence="8" id="KW-0732">Signal</keyword>